<dbReference type="AlphaFoldDB" id="A0A0F8YUT0"/>
<organism evidence="1">
    <name type="scientific">marine sediment metagenome</name>
    <dbReference type="NCBI Taxonomy" id="412755"/>
    <lineage>
        <taxon>unclassified sequences</taxon>
        <taxon>metagenomes</taxon>
        <taxon>ecological metagenomes</taxon>
    </lineage>
</organism>
<feature type="non-terminal residue" evidence="1">
    <location>
        <position position="1"/>
    </location>
</feature>
<comment type="caution">
    <text evidence="1">The sequence shown here is derived from an EMBL/GenBank/DDBJ whole genome shotgun (WGS) entry which is preliminary data.</text>
</comment>
<sequence length="148" mass="16408">LKETPGPAEHEWSVLIEALDAASTDACVVCNRQLGGFLGSFTWGLVNGHGECGNCQFPYVYYHRFPALNRDDVLLMAYVPNAEIPLQEIVTTHQDDQWEIEHSDVSTHAPGHWADETRAVVAAIRDGTFIWTLTDQAGKGGKEWLARS</sequence>
<evidence type="ECO:0000313" key="1">
    <source>
        <dbReference type="EMBL" id="KKK57819.1"/>
    </source>
</evidence>
<gene>
    <name evidence="1" type="ORF">LCGC14_3050670</name>
</gene>
<accession>A0A0F8YUT0</accession>
<dbReference type="EMBL" id="LAZR01064285">
    <property type="protein sequence ID" value="KKK57819.1"/>
    <property type="molecule type" value="Genomic_DNA"/>
</dbReference>
<proteinExistence type="predicted"/>
<reference evidence="1" key="1">
    <citation type="journal article" date="2015" name="Nature">
        <title>Complex archaea that bridge the gap between prokaryotes and eukaryotes.</title>
        <authorList>
            <person name="Spang A."/>
            <person name="Saw J.H."/>
            <person name="Jorgensen S.L."/>
            <person name="Zaremba-Niedzwiedzka K."/>
            <person name="Martijn J."/>
            <person name="Lind A.E."/>
            <person name="van Eijk R."/>
            <person name="Schleper C."/>
            <person name="Guy L."/>
            <person name="Ettema T.J."/>
        </authorList>
    </citation>
    <scope>NUCLEOTIDE SEQUENCE</scope>
</reference>
<name>A0A0F8YUT0_9ZZZZ</name>
<protein>
    <submittedName>
        <fullName evidence="1">Uncharacterized protein</fullName>
    </submittedName>
</protein>